<feature type="signal peptide" evidence="1">
    <location>
        <begin position="1"/>
        <end position="21"/>
    </location>
</feature>
<keyword evidence="3" id="KW-1185">Reference proteome</keyword>
<sequence>MRIRYILRFFILILLTTAASAQKVTYSEPERDDYKTTEFEIIGRISGNILVYKADRGDYNISVYDNAMQLKDRVKLDFLPKKLISVDFAAYQDKAYMIYQFQRRDAVYSFVAKLNGDGVFESAPVMVDSTRIGNFTKENKVYSVEISEDKSRILLYKINQDKEDNHVFYTFLYDGDFRLINNSRVSLPMAAKRQFLSNFHLNNDGDLIFTKLERTTNRDYIVNGNVVIKRATVDDFEVMPFEAKGVLLDEIKIKLDNATKQALVTAFYYKQKRGNVEGIYLLRLDLAAHTKVFEKLTAFSPELKQNARGESSTSSAFNDYFIRKIINTKDGGFLMTAEAYYTTSRTTPWNRWNYMYGGMGGYGYYPYYYSPYSPYYYNPYGWNDGQGTRYHYDNIAILSFDEKGDMQYSNFVHKSQFDDGADLYLSYMLVNVGSELHFLFNELDRRQYVLSENTIGADGKVSRRPTLRNLDKGFSWMPRYGKQISARTVIIPCIYRNYICFAKIDF</sequence>
<protein>
    <submittedName>
        <fullName evidence="2">Uncharacterized protein</fullName>
    </submittedName>
</protein>
<dbReference type="AlphaFoldDB" id="A0A512RJ42"/>
<feature type="chain" id="PRO_5021887829" evidence="1">
    <location>
        <begin position="22"/>
        <end position="506"/>
    </location>
</feature>
<dbReference type="EMBL" id="BKAU01000001">
    <property type="protein sequence ID" value="GEP95731.1"/>
    <property type="molecule type" value="Genomic_DNA"/>
</dbReference>
<evidence type="ECO:0000256" key="1">
    <source>
        <dbReference type="SAM" id="SignalP"/>
    </source>
</evidence>
<dbReference type="Proteomes" id="UP000321436">
    <property type="component" value="Unassembled WGS sequence"/>
</dbReference>
<dbReference type="RefSeq" id="WP_146860230.1">
    <property type="nucleotide sequence ID" value="NZ_BKAU01000001.1"/>
</dbReference>
<accession>A0A512RJ42</accession>
<comment type="caution">
    <text evidence="2">The sequence shown here is derived from an EMBL/GenBank/DDBJ whole genome shotgun (WGS) entry which is preliminary data.</text>
</comment>
<evidence type="ECO:0000313" key="2">
    <source>
        <dbReference type="EMBL" id="GEP95731.1"/>
    </source>
</evidence>
<keyword evidence="1" id="KW-0732">Signal</keyword>
<reference evidence="2 3" key="1">
    <citation type="submission" date="2019-07" db="EMBL/GenBank/DDBJ databases">
        <title>Whole genome shotgun sequence of Chitinophaga cymbidii NBRC 109752.</title>
        <authorList>
            <person name="Hosoyama A."/>
            <person name="Uohara A."/>
            <person name="Ohji S."/>
            <person name="Ichikawa N."/>
        </authorList>
    </citation>
    <scope>NUCLEOTIDE SEQUENCE [LARGE SCALE GENOMIC DNA]</scope>
    <source>
        <strain evidence="2 3">NBRC 109752</strain>
    </source>
</reference>
<organism evidence="2 3">
    <name type="scientific">Chitinophaga cymbidii</name>
    <dbReference type="NCBI Taxonomy" id="1096750"/>
    <lineage>
        <taxon>Bacteria</taxon>
        <taxon>Pseudomonadati</taxon>
        <taxon>Bacteroidota</taxon>
        <taxon>Chitinophagia</taxon>
        <taxon>Chitinophagales</taxon>
        <taxon>Chitinophagaceae</taxon>
        <taxon>Chitinophaga</taxon>
    </lineage>
</organism>
<dbReference type="OrthoDB" id="1490253at2"/>
<evidence type="ECO:0000313" key="3">
    <source>
        <dbReference type="Proteomes" id="UP000321436"/>
    </source>
</evidence>
<gene>
    <name evidence="2" type="ORF">CCY01nite_19910</name>
</gene>
<name>A0A512RJ42_9BACT</name>
<proteinExistence type="predicted"/>